<keyword evidence="11" id="KW-1185">Reference proteome</keyword>
<feature type="domain" description="C2H2-type" evidence="9">
    <location>
        <begin position="35"/>
        <end position="62"/>
    </location>
</feature>
<dbReference type="SUPFAM" id="SSF57667">
    <property type="entry name" value="beta-beta-alpha zinc fingers"/>
    <property type="match status" value="3"/>
</dbReference>
<evidence type="ECO:0000256" key="1">
    <source>
        <dbReference type="ARBA" id="ARBA00004123"/>
    </source>
</evidence>
<dbReference type="OMA" id="CEMSSHS"/>
<feature type="domain" description="C2H2-type" evidence="9">
    <location>
        <begin position="444"/>
        <end position="468"/>
    </location>
</feature>
<evidence type="ECO:0000313" key="10">
    <source>
        <dbReference type="EMBL" id="KAJ6215493.1"/>
    </source>
</evidence>
<comment type="caution">
    <text evidence="10">The sequence shown here is derived from an EMBL/GenBank/DDBJ whole genome shotgun (WGS) entry which is preliminary data.</text>
</comment>
<feature type="compositionally biased region" description="Basic and acidic residues" evidence="8">
    <location>
        <begin position="398"/>
        <end position="417"/>
    </location>
</feature>
<organism evidence="10 11">
    <name type="scientific">Blomia tropicalis</name>
    <name type="common">Mite</name>
    <dbReference type="NCBI Taxonomy" id="40697"/>
    <lineage>
        <taxon>Eukaryota</taxon>
        <taxon>Metazoa</taxon>
        <taxon>Ecdysozoa</taxon>
        <taxon>Arthropoda</taxon>
        <taxon>Chelicerata</taxon>
        <taxon>Arachnida</taxon>
        <taxon>Acari</taxon>
        <taxon>Acariformes</taxon>
        <taxon>Sarcoptiformes</taxon>
        <taxon>Astigmata</taxon>
        <taxon>Glycyphagoidea</taxon>
        <taxon>Echimyopodidae</taxon>
        <taxon>Blomia</taxon>
    </lineage>
</organism>
<dbReference type="PANTHER" id="PTHR16515">
    <property type="entry name" value="PR DOMAIN ZINC FINGER PROTEIN"/>
    <property type="match status" value="1"/>
</dbReference>
<keyword evidence="3" id="KW-0677">Repeat</keyword>
<evidence type="ECO:0000256" key="8">
    <source>
        <dbReference type="SAM" id="MobiDB-lite"/>
    </source>
</evidence>
<sequence>MNETTPFQCEYCHRFFKHKRSRDRHVKLHTGDKRFQCAECESAFSRSDHLKIHMKTHDSKKPFQCSFCNRGYNTTAALSSHMQNHKRGLNDSSKANVMKTYGGGVNSNQIYNHLSPKKAEICEQLTPQLSESDKLTIGNGKRPLNEIHMNKTINDKQNSTTTTKKIKIEDEHLWSTMELNKDTHPTPSTSSDNLHRLSPTTSTSSHQSALCSTIGSNQTFGNLSSTTTSSSTSTTTTSISMGQDIDSRTRPSPLLQFHNSLIDKIPSQFYNIYDLAYGNRSTQSSSLSTMAQSNYIQMLKSYQEQSWNGMVNHIVQHQHNSIHSDDIFLQLSNENQTNNSIINECQIKLNKHLCTFCDERFESADQLDGHIMKHVTRHVTHYRCEQCDKRYTLVNNDKEEKETNEMMKKTSEDDLKRSKQNHYHTKEALYQHQIDNHCRQLLMYQCEICQQKFEKENGLRLHYKLIHSIKCSNDSDQISNGLKKSNISRREFSFGIDSIINTNNKSMDDDDDDDEDRTIEDVDDQCEMSSHSSISSHGETNAIDSS</sequence>
<dbReference type="AlphaFoldDB" id="A0A9Q0LVY6"/>
<evidence type="ECO:0000256" key="2">
    <source>
        <dbReference type="ARBA" id="ARBA00022723"/>
    </source>
</evidence>
<keyword evidence="2" id="KW-0479">Metal-binding</keyword>
<gene>
    <name evidence="10" type="ORF">RDWZM_009993</name>
</gene>
<protein>
    <recommendedName>
        <fullName evidence="9">C2H2-type domain-containing protein</fullName>
    </recommendedName>
</protein>
<feature type="domain" description="C2H2-type" evidence="9">
    <location>
        <begin position="7"/>
        <end position="34"/>
    </location>
</feature>
<feature type="region of interest" description="Disordered" evidence="8">
    <location>
        <begin position="179"/>
        <end position="251"/>
    </location>
</feature>
<dbReference type="Pfam" id="PF00096">
    <property type="entry name" value="zf-C2H2"/>
    <property type="match status" value="1"/>
</dbReference>
<comment type="subcellular location">
    <subcellularLocation>
        <location evidence="1">Nucleus</location>
    </subcellularLocation>
</comment>
<dbReference type="PANTHER" id="PTHR16515:SF49">
    <property type="entry name" value="GASTRULA ZINC FINGER PROTEIN XLCGF49.1-LIKE-RELATED"/>
    <property type="match status" value="1"/>
</dbReference>
<reference evidence="10" key="1">
    <citation type="submission" date="2022-12" db="EMBL/GenBank/DDBJ databases">
        <title>Genome assemblies of Blomia tropicalis.</title>
        <authorList>
            <person name="Cui Y."/>
        </authorList>
    </citation>
    <scope>NUCLEOTIDE SEQUENCE</scope>
    <source>
        <tissue evidence="10">Adult mites</tissue>
    </source>
</reference>
<dbReference type="InterPro" id="IPR036236">
    <property type="entry name" value="Znf_C2H2_sf"/>
</dbReference>
<dbReference type="GO" id="GO:0005634">
    <property type="term" value="C:nucleus"/>
    <property type="evidence" value="ECO:0007669"/>
    <property type="project" value="UniProtKB-SubCell"/>
</dbReference>
<dbReference type="GO" id="GO:0008270">
    <property type="term" value="F:zinc ion binding"/>
    <property type="evidence" value="ECO:0007669"/>
    <property type="project" value="UniProtKB-KW"/>
</dbReference>
<dbReference type="EMBL" id="JAPWDV010000004">
    <property type="protein sequence ID" value="KAJ6215493.1"/>
    <property type="molecule type" value="Genomic_DNA"/>
</dbReference>
<keyword evidence="4 7" id="KW-0863">Zinc-finger</keyword>
<evidence type="ECO:0000256" key="5">
    <source>
        <dbReference type="ARBA" id="ARBA00022833"/>
    </source>
</evidence>
<feature type="compositionally biased region" description="Low complexity" evidence="8">
    <location>
        <begin position="224"/>
        <end position="240"/>
    </location>
</feature>
<keyword evidence="5" id="KW-0862">Zinc</keyword>
<dbReference type="PROSITE" id="PS00028">
    <property type="entry name" value="ZINC_FINGER_C2H2_1"/>
    <property type="match status" value="5"/>
</dbReference>
<evidence type="ECO:0000256" key="4">
    <source>
        <dbReference type="ARBA" id="ARBA00022771"/>
    </source>
</evidence>
<evidence type="ECO:0000259" key="9">
    <source>
        <dbReference type="PROSITE" id="PS50157"/>
    </source>
</evidence>
<feature type="domain" description="C2H2-type" evidence="9">
    <location>
        <begin position="63"/>
        <end position="85"/>
    </location>
</feature>
<dbReference type="InterPro" id="IPR050331">
    <property type="entry name" value="Zinc_finger"/>
</dbReference>
<proteinExistence type="predicted"/>
<dbReference type="Gene3D" id="3.30.160.60">
    <property type="entry name" value="Classic Zinc Finger"/>
    <property type="match status" value="2"/>
</dbReference>
<dbReference type="InterPro" id="IPR013087">
    <property type="entry name" value="Znf_C2H2_type"/>
</dbReference>
<evidence type="ECO:0000256" key="3">
    <source>
        <dbReference type="ARBA" id="ARBA00022737"/>
    </source>
</evidence>
<dbReference type="GO" id="GO:0010468">
    <property type="term" value="P:regulation of gene expression"/>
    <property type="evidence" value="ECO:0007669"/>
    <property type="project" value="TreeGrafter"/>
</dbReference>
<accession>A0A9Q0LVY6</accession>
<keyword evidence="6" id="KW-0539">Nucleus</keyword>
<dbReference type="SMART" id="SM00355">
    <property type="entry name" value="ZnF_C2H2"/>
    <property type="match status" value="5"/>
</dbReference>
<feature type="region of interest" description="Disordered" evidence="8">
    <location>
        <begin position="523"/>
        <end position="546"/>
    </location>
</feature>
<feature type="region of interest" description="Disordered" evidence="8">
    <location>
        <begin position="398"/>
        <end position="418"/>
    </location>
</feature>
<dbReference type="PROSITE" id="PS50157">
    <property type="entry name" value="ZINC_FINGER_C2H2_2"/>
    <property type="match status" value="4"/>
</dbReference>
<dbReference type="Pfam" id="PF13894">
    <property type="entry name" value="zf-C2H2_4"/>
    <property type="match status" value="1"/>
</dbReference>
<evidence type="ECO:0000313" key="11">
    <source>
        <dbReference type="Proteomes" id="UP001142055"/>
    </source>
</evidence>
<evidence type="ECO:0000256" key="6">
    <source>
        <dbReference type="ARBA" id="ARBA00023242"/>
    </source>
</evidence>
<feature type="compositionally biased region" description="Polar residues" evidence="8">
    <location>
        <begin position="185"/>
        <end position="223"/>
    </location>
</feature>
<name>A0A9Q0LVY6_BLOTA</name>
<evidence type="ECO:0000256" key="7">
    <source>
        <dbReference type="PROSITE-ProRule" id="PRU00042"/>
    </source>
</evidence>
<dbReference type="Proteomes" id="UP001142055">
    <property type="component" value="Chromosome 4"/>
</dbReference>
<dbReference type="FunFam" id="3.30.160.60:FF:000483">
    <property type="entry name" value="Zinc finger protein 423"/>
    <property type="match status" value="1"/>
</dbReference>